<dbReference type="AlphaFoldDB" id="A0AAU9CEA5"/>
<dbReference type="KEGG" id="lcal:ATTO_02530"/>
<evidence type="ECO:0000313" key="1">
    <source>
        <dbReference type="EMBL" id="BDC90381.1"/>
    </source>
</evidence>
<evidence type="ECO:0000313" key="2">
    <source>
        <dbReference type="Proteomes" id="UP001431186"/>
    </source>
</evidence>
<dbReference type="Proteomes" id="UP001431186">
    <property type="component" value="Chromosome"/>
</dbReference>
<accession>A0AAU9CEA5</accession>
<proteinExistence type="predicted"/>
<protein>
    <submittedName>
        <fullName evidence="1">Uncharacterized protein</fullName>
    </submittedName>
</protein>
<dbReference type="EMBL" id="AP025285">
    <property type="protein sequence ID" value="BDC90381.1"/>
    <property type="molecule type" value="Genomic_DNA"/>
</dbReference>
<organism evidence="1 2">
    <name type="scientific">Leptogranulimonas caecicola</name>
    <dbReference type="NCBI Taxonomy" id="2894156"/>
    <lineage>
        <taxon>Bacteria</taxon>
        <taxon>Bacillati</taxon>
        <taxon>Actinomycetota</taxon>
        <taxon>Coriobacteriia</taxon>
        <taxon>Coriobacteriales</taxon>
        <taxon>Kribbibacteriaceae</taxon>
        <taxon>Leptogranulimonas</taxon>
    </lineage>
</organism>
<sequence length="62" mass="6633">MVGVRLVLVRDGGLTVAHKFVRNGELDYPEACRSANLSGVEDKTANLGSFILGAAKSRDKTK</sequence>
<reference evidence="1" key="1">
    <citation type="submission" date="2021-11" db="EMBL/GenBank/DDBJ databases">
        <title>Complete genome sequence of Atopobiaceae bacterium TOC12.</title>
        <authorList>
            <person name="Morinaga K."/>
            <person name="Kusada H."/>
            <person name="Tamaki H."/>
        </authorList>
    </citation>
    <scope>NUCLEOTIDE SEQUENCE</scope>
    <source>
        <strain evidence="1">TOC12</strain>
    </source>
</reference>
<name>A0AAU9CEA5_9ACTN</name>
<gene>
    <name evidence="1" type="ORF">ATTO_02530</name>
</gene>
<keyword evidence="2" id="KW-1185">Reference proteome</keyword>